<keyword evidence="5" id="KW-1185">Reference proteome</keyword>
<name>A0A347UGJ0_9RHOB</name>
<sequence length="176" mass="19024">MKRRAFLTLTAATLANRGFAQDGAMPAAALVHPAIPAKDARDLLMKDADGNPVSITDYAGRLVVLNLWGSWCPPCRREMPSISRLVDKVDPARITVLPLAFENGNATRVKVFYKTTGITNLPILLGDGQNLQSVLSLSRLPTTAILDQTGMHIATVAGEAMWDDDDTLAWLNRLAG</sequence>
<evidence type="ECO:0000256" key="1">
    <source>
        <dbReference type="ARBA" id="ARBA00023284"/>
    </source>
</evidence>
<dbReference type="InterPro" id="IPR017937">
    <property type="entry name" value="Thioredoxin_CS"/>
</dbReference>
<evidence type="ECO:0000259" key="3">
    <source>
        <dbReference type="PROSITE" id="PS51352"/>
    </source>
</evidence>
<dbReference type="PROSITE" id="PS51352">
    <property type="entry name" value="THIOREDOXIN_2"/>
    <property type="match status" value="1"/>
</dbReference>
<reference evidence="4 5" key="1">
    <citation type="submission" date="2018-09" db="EMBL/GenBank/DDBJ databases">
        <title>Profundibacter amoris BAR1 gen. nov., sp. nov., a new member of the Roseobacter clade isolated at Lokis Castle Vent Field on the Arctic Mid-Oceanic Ridge.</title>
        <authorList>
            <person name="Le Moine Bauer S."/>
            <person name="Sjoeberg A.G."/>
            <person name="L'Haridon S."/>
            <person name="Stokke R."/>
            <person name="Roalkvam I."/>
            <person name="Steen I.H."/>
            <person name="Dahle H."/>
        </authorList>
    </citation>
    <scope>NUCLEOTIDE SEQUENCE [LARGE SCALE GENOMIC DNA]</scope>
    <source>
        <strain evidence="4 5">BAR1</strain>
    </source>
</reference>
<organism evidence="4 5">
    <name type="scientific">Profundibacter amoris</name>
    <dbReference type="NCBI Taxonomy" id="2171755"/>
    <lineage>
        <taxon>Bacteria</taxon>
        <taxon>Pseudomonadati</taxon>
        <taxon>Pseudomonadota</taxon>
        <taxon>Alphaproteobacteria</taxon>
        <taxon>Rhodobacterales</taxon>
        <taxon>Paracoccaceae</taxon>
        <taxon>Profundibacter</taxon>
    </lineage>
</organism>
<proteinExistence type="predicted"/>
<feature type="signal peptide" evidence="2">
    <location>
        <begin position="1"/>
        <end position="20"/>
    </location>
</feature>
<dbReference type="RefSeq" id="WP_118942624.1">
    <property type="nucleotide sequence ID" value="NZ_CP032125.1"/>
</dbReference>
<dbReference type="OrthoDB" id="9799347at2"/>
<gene>
    <name evidence="4" type="ORF">BAR1_08490</name>
</gene>
<dbReference type="InterPro" id="IPR013766">
    <property type="entry name" value="Thioredoxin_domain"/>
</dbReference>
<dbReference type="EMBL" id="CP032125">
    <property type="protein sequence ID" value="AXX97968.1"/>
    <property type="molecule type" value="Genomic_DNA"/>
</dbReference>
<dbReference type="SUPFAM" id="SSF52833">
    <property type="entry name" value="Thioredoxin-like"/>
    <property type="match status" value="1"/>
</dbReference>
<protein>
    <submittedName>
        <fullName evidence="4">TlpA family protein disulfide reductase</fullName>
    </submittedName>
</protein>
<keyword evidence="2" id="KW-0732">Signal</keyword>
<keyword evidence="1" id="KW-0676">Redox-active center</keyword>
<evidence type="ECO:0000256" key="2">
    <source>
        <dbReference type="SAM" id="SignalP"/>
    </source>
</evidence>
<evidence type="ECO:0000313" key="4">
    <source>
        <dbReference type="EMBL" id="AXX97968.1"/>
    </source>
</evidence>
<dbReference type="GO" id="GO:0016209">
    <property type="term" value="F:antioxidant activity"/>
    <property type="evidence" value="ECO:0007669"/>
    <property type="project" value="InterPro"/>
</dbReference>
<dbReference type="InterPro" id="IPR000866">
    <property type="entry name" value="AhpC/TSA"/>
</dbReference>
<dbReference type="Gene3D" id="3.40.30.10">
    <property type="entry name" value="Glutaredoxin"/>
    <property type="match status" value="1"/>
</dbReference>
<dbReference type="PROSITE" id="PS00194">
    <property type="entry name" value="THIOREDOXIN_1"/>
    <property type="match status" value="1"/>
</dbReference>
<feature type="chain" id="PRO_5016897186" evidence="2">
    <location>
        <begin position="21"/>
        <end position="176"/>
    </location>
</feature>
<dbReference type="PANTHER" id="PTHR42852:SF13">
    <property type="entry name" value="PROTEIN DIPZ"/>
    <property type="match status" value="1"/>
</dbReference>
<dbReference type="InterPro" id="IPR050553">
    <property type="entry name" value="Thioredoxin_ResA/DsbE_sf"/>
</dbReference>
<dbReference type="PANTHER" id="PTHR42852">
    <property type="entry name" value="THIOL:DISULFIDE INTERCHANGE PROTEIN DSBE"/>
    <property type="match status" value="1"/>
</dbReference>
<dbReference type="GO" id="GO:0015036">
    <property type="term" value="F:disulfide oxidoreductase activity"/>
    <property type="evidence" value="ECO:0007669"/>
    <property type="project" value="UniProtKB-ARBA"/>
</dbReference>
<accession>A0A347UGJ0</accession>
<dbReference type="KEGG" id="pamo:BAR1_08490"/>
<dbReference type="Proteomes" id="UP000261704">
    <property type="component" value="Chromosome"/>
</dbReference>
<dbReference type="InterPro" id="IPR036249">
    <property type="entry name" value="Thioredoxin-like_sf"/>
</dbReference>
<evidence type="ECO:0000313" key="5">
    <source>
        <dbReference type="Proteomes" id="UP000261704"/>
    </source>
</evidence>
<feature type="domain" description="Thioredoxin" evidence="3">
    <location>
        <begin position="34"/>
        <end position="176"/>
    </location>
</feature>
<dbReference type="AlphaFoldDB" id="A0A347UGJ0"/>
<dbReference type="CDD" id="cd02966">
    <property type="entry name" value="TlpA_like_family"/>
    <property type="match status" value="1"/>
</dbReference>
<dbReference type="Pfam" id="PF00578">
    <property type="entry name" value="AhpC-TSA"/>
    <property type="match status" value="1"/>
</dbReference>